<dbReference type="OMA" id="GMISPVW"/>
<name>A0A084Q8K1_STAC4</name>
<dbReference type="EMBL" id="KL660938">
    <property type="protein sequence ID" value="KFA60286.1"/>
    <property type="molecule type" value="Genomic_DNA"/>
</dbReference>
<dbReference type="NCBIfam" id="NF047352">
    <property type="entry name" value="P_loop_sacsin"/>
    <property type="match status" value="1"/>
</dbReference>
<protein>
    <recommendedName>
        <fullName evidence="3">Protein NO VEIN C-terminal domain-containing protein</fullName>
    </recommendedName>
</protein>
<dbReference type="HOGENOM" id="CLU_000570_3_0_1"/>
<evidence type="ECO:0008006" key="3">
    <source>
        <dbReference type="Google" id="ProtNLM"/>
    </source>
</evidence>
<reference evidence="1 2" key="1">
    <citation type="journal article" date="2014" name="BMC Genomics">
        <title>Comparative genome sequencing reveals chemotype-specific gene clusters in the toxigenic black mold Stachybotrys.</title>
        <authorList>
            <person name="Semeiks J."/>
            <person name="Borek D."/>
            <person name="Otwinowski Z."/>
            <person name="Grishin N.V."/>
        </authorList>
    </citation>
    <scope>NUCLEOTIDE SEQUENCE [LARGE SCALE GENOMIC DNA]</scope>
    <source>
        <strain evidence="1 2">IBT 40285</strain>
    </source>
</reference>
<keyword evidence="2" id="KW-1185">Reference proteome</keyword>
<dbReference type="InterPro" id="IPR052957">
    <property type="entry name" value="Auxin_embryo_med"/>
</dbReference>
<organism evidence="1 2">
    <name type="scientific">Stachybotrys chlorohalonatus (strain IBT 40285)</name>
    <dbReference type="NCBI Taxonomy" id="1283841"/>
    <lineage>
        <taxon>Eukaryota</taxon>
        <taxon>Fungi</taxon>
        <taxon>Dikarya</taxon>
        <taxon>Ascomycota</taxon>
        <taxon>Pezizomycotina</taxon>
        <taxon>Sordariomycetes</taxon>
        <taxon>Hypocreomycetidae</taxon>
        <taxon>Hypocreales</taxon>
        <taxon>Stachybotryaceae</taxon>
        <taxon>Stachybotrys</taxon>
    </lineage>
</organism>
<gene>
    <name evidence="1" type="ORF">S40285_07391</name>
</gene>
<dbReference type="PANTHER" id="PTHR32387">
    <property type="entry name" value="WU:FJ29H11"/>
    <property type="match status" value="1"/>
</dbReference>
<dbReference type="InParanoid" id="A0A084Q8K1"/>
<dbReference type="OrthoDB" id="1262810at2759"/>
<sequence length="1678" mass="189387">MEPNMSLQDTSAARVAARSLVEQIVRDNGFVREGSLESMKPDVRREVEEALLAKDKKIGASVLTLAKNLYTSNARFVFELLQNADDNQYSVATAQGQKPFVSFKLYPQKLIVECNEDGFTKANLRAICDIGNSSKKASQGYIGEKGIGFKSVFVAAWKVHIQSGHFSFCFVHRKGDSGMGMVQPVWEEPDDTSPPEHTTFTLFFHDEMAGGLAAIKKQFREIQPAVLLFLRKLRRIDITFYDGHGSIEWNANISMRDGTSANRTEIHSIVLGYARKTQIYHVTKHMATSLEKSENRVLSPAEEAAKSYSRSEIVLAFPITPDSVPIIEAQKVFAFLPLRQMGFNFLIQADFVTQANREDLVTSSVRNIGLRRCLVAAMIKAIGQLCQSSGLQWTWMRFMPTEGSYHWDPFWEPFISEIKRELQHQPVLKTLETNQLGCISTLRRSPNDCIDSAGYPLFVDLRLEWHISNSYSLPDLNLLTNLGLGFLSCQQIVALLTQDLQRNDSRWKTPPDEDWNTRASALLSRCATSPGCLTSLLHLQVIQLNTGDWVSLAKRSAFFGSVYYGNIGDVHIPVDLGLSLLKPSEPQNAARRKFFDIIGVKTASVSQIRGLILKYSSSAFTPEIEESAEHLKFLYLTSSLPEAQEDLNSKFIPIINHLGEGVRPNSSNLYVQTEEPYEAFDLLGNQGALACNVSFVHQYYFEDPPEKSESVKLSWKDWLHEVLGVKRYIPLVGSSGTMSKECSYIAKHNQHKFLGFLKTIWPSQGQEIMRLPQVLQALKTVEVCCEGFTKPLSETYLPFATLQDFCEKFNVEKFPFVTLPGDTAEHDLHTSWRFLTSSGLVGGQQVNLAFKVSVLQCVKPVRFRIRNVMNLYHSIQASCMEETGFNAKAIRDLFEEHELVLIPSTIEKEFWNWDSPSRCLWEAPAGTTRPGLKIEYAQAIANTNVDLASIESFFKKTLCVKDIDEEVALTELKSQIDYGGSNPVLIRELYELLFRFYKDKPSIGNILHDAFAENALIYVPNQGQAGWYTPRQCVWSNGTRIEGKVSIDDHYGDLKKLFTGPLGVATLELKMVFESLIDISSKNPTVQKVKELLRSLNSFLTSEKKTFPPDRMLEKPLFPVRSPGGQVKLCNAEDDFFIIDREEPFEMFQDRISFLDFDMREVCQLRPFFQWIGIESRYVSRCIEQTSRVGEGTETPVSDRNRDLKTKSYGLLRIAAKYNSPRFAADAEGLYNLLRHAITVETDGISSCVSLKQGGKSYEHEVSTSELHIEDKDDMLKIYVPKNEVQQDVCFQSRLPRYLVSWFMTIPGASAARNTDDDAVHVTNSVLNCRGSAVANILREEGVPSIDITEIEIASPVIAEIAQVEADAGMPQVEQAVTPIRPTEMSFRFESAGSSFSERPPEVFTPIGRMDAATPLTTPGGYFSIDQSIRRHWSSPPIPSTILQPQDFENSYKDLLERVIQRAKTLSFPYCVSEDWEAAFGKLSLTDDVFSDPVTPHFSSERDRRVKIGAAGELFAFEMLSHLSLANFNRDNWQSVIRHHCSVHTAYAGMLKFSGRETSDIVYDDVSGAFTKQLISLGYMALSRWAGRKPKYYIEVKSTMDHSEVPFFVSEGQYERIRTTTNGPLETGQQDEVYLLFRCFKLGTKDAGLKIYVDPEELRRLGKLKFSTEKYSVVPPAW</sequence>
<evidence type="ECO:0000313" key="1">
    <source>
        <dbReference type="EMBL" id="KFA60286.1"/>
    </source>
</evidence>
<dbReference type="InterPro" id="IPR036890">
    <property type="entry name" value="HATPase_C_sf"/>
</dbReference>
<dbReference type="Proteomes" id="UP000028524">
    <property type="component" value="Unassembled WGS sequence"/>
</dbReference>
<dbReference type="Gene3D" id="3.30.565.10">
    <property type="entry name" value="Histidine kinase-like ATPase, C-terminal domain"/>
    <property type="match status" value="1"/>
</dbReference>
<dbReference type="PANTHER" id="PTHR32387:SF0">
    <property type="entry name" value="PROTEIN NO VEIN"/>
    <property type="match status" value="1"/>
</dbReference>
<dbReference type="SUPFAM" id="SSF55874">
    <property type="entry name" value="ATPase domain of HSP90 chaperone/DNA topoisomerase II/histidine kinase"/>
    <property type="match status" value="1"/>
</dbReference>
<accession>A0A084Q8K1</accession>
<evidence type="ECO:0000313" key="2">
    <source>
        <dbReference type="Proteomes" id="UP000028524"/>
    </source>
</evidence>
<dbReference type="STRING" id="1283841.A0A084Q8K1"/>
<proteinExistence type="predicted"/>